<evidence type="ECO:0000256" key="2">
    <source>
        <dbReference type="SAM" id="SignalP"/>
    </source>
</evidence>
<evidence type="ECO:0000313" key="4">
    <source>
        <dbReference type="EMBL" id="RJP15648.1"/>
    </source>
</evidence>
<dbReference type="InterPro" id="IPR052944">
    <property type="entry name" value="Sporulation_related"/>
</dbReference>
<dbReference type="Gene3D" id="2.50.20.10">
    <property type="entry name" value="Lipoprotein localisation LolA/LolB/LppX"/>
    <property type="match status" value="1"/>
</dbReference>
<evidence type="ECO:0000259" key="3">
    <source>
        <dbReference type="Pfam" id="PF17131"/>
    </source>
</evidence>
<keyword evidence="1 2" id="KW-0732">Signal</keyword>
<dbReference type="PANTHER" id="PTHR37507:SF2">
    <property type="entry name" value="SPORULATION PROTEIN YDCC"/>
    <property type="match status" value="1"/>
</dbReference>
<dbReference type="PANTHER" id="PTHR37507">
    <property type="entry name" value="SPORULATION PROTEIN YDCC"/>
    <property type="match status" value="1"/>
</dbReference>
<feature type="chain" id="PRO_5017192152" evidence="2">
    <location>
        <begin position="23"/>
        <end position="263"/>
    </location>
</feature>
<keyword evidence="4" id="KW-0449">Lipoprotein</keyword>
<evidence type="ECO:0000313" key="5">
    <source>
        <dbReference type="Proteomes" id="UP000265882"/>
    </source>
</evidence>
<dbReference type="Pfam" id="PF17131">
    <property type="entry name" value="LolA_like"/>
    <property type="match status" value="1"/>
</dbReference>
<comment type="caution">
    <text evidence="4">The sequence shown here is derived from an EMBL/GenBank/DDBJ whole genome shotgun (WGS) entry which is preliminary data.</text>
</comment>
<dbReference type="EMBL" id="QZKU01000132">
    <property type="protein sequence ID" value="RJP15648.1"/>
    <property type="molecule type" value="Genomic_DNA"/>
</dbReference>
<dbReference type="InterPro" id="IPR033399">
    <property type="entry name" value="TP_0789-like"/>
</dbReference>
<name>A0A3A4N0Q2_ABYX5</name>
<dbReference type="Proteomes" id="UP000265882">
    <property type="component" value="Unassembled WGS sequence"/>
</dbReference>
<evidence type="ECO:0000256" key="1">
    <source>
        <dbReference type="ARBA" id="ARBA00022729"/>
    </source>
</evidence>
<proteinExistence type="predicted"/>
<feature type="domain" description="Uncharacterized protein TP-0789" evidence="3">
    <location>
        <begin position="92"/>
        <end position="217"/>
    </location>
</feature>
<feature type="signal peptide" evidence="2">
    <location>
        <begin position="1"/>
        <end position="22"/>
    </location>
</feature>
<protein>
    <submittedName>
        <fullName evidence="4">Outer membrane lipoprotein carrier protein LolA</fullName>
    </submittedName>
</protein>
<dbReference type="SUPFAM" id="SSF89392">
    <property type="entry name" value="Prokaryotic lipoproteins and lipoprotein localization factors"/>
    <property type="match status" value="1"/>
</dbReference>
<organism evidence="4 5">
    <name type="scientific">Abyssobacteria bacterium (strain SURF_5)</name>
    <dbReference type="NCBI Taxonomy" id="2093360"/>
    <lineage>
        <taxon>Bacteria</taxon>
        <taxon>Pseudomonadati</taxon>
        <taxon>Candidatus Hydrogenedentota</taxon>
        <taxon>Candidatus Abyssobacteria</taxon>
    </lineage>
</organism>
<gene>
    <name evidence="4" type="ORF">C4520_19955</name>
</gene>
<accession>A0A3A4N0Q2</accession>
<reference evidence="4 5" key="1">
    <citation type="journal article" date="2017" name="ISME J.">
        <title>Energy and carbon metabolisms in a deep terrestrial subsurface fluid microbial community.</title>
        <authorList>
            <person name="Momper L."/>
            <person name="Jungbluth S.P."/>
            <person name="Lee M.D."/>
            <person name="Amend J.P."/>
        </authorList>
    </citation>
    <scope>NUCLEOTIDE SEQUENCE [LARGE SCALE GENOMIC DNA]</scope>
    <source>
        <strain evidence="4">SURF_5</strain>
    </source>
</reference>
<sequence>MKTLRLLSAICILLLFSTSALAQDAAENNKVIDDLIKKAEDVKSYKVDINTLTHAMGEPITIKGTMSFEQPGKMRMSTVTDMMGGMKQDIYKTGDIIWTYMPIMKMTTKMDVSRLKQEMPGQQPDMDESDVATMLKDFPKDAITFVGKKKADGKDVYVLRVAPEKFNMDMTAPQKNFPVQPKKIEFLVYADNGLPHKILMYGKDDALIMEQTYSNYQLNIDIPDSEFEFTPPEGAQVMDMTEATINMMRQMKESEQAQPAPAE</sequence>
<dbReference type="AlphaFoldDB" id="A0A3A4N0Q2"/>
<dbReference type="InterPro" id="IPR029046">
    <property type="entry name" value="LolA/LolB/LppX"/>
</dbReference>